<evidence type="ECO:0000313" key="3">
    <source>
        <dbReference type="EMBL" id="CAJ0593863.1"/>
    </source>
</evidence>
<dbReference type="InterPro" id="IPR013087">
    <property type="entry name" value="Znf_C2H2_type"/>
</dbReference>
<accession>A0AA36DU38</accession>
<feature type="compositionally biased region" description="Basic residues" evidence="1">
    <location>
        <begin position="165"/>
        <end position="175"/>
    </location>
</feature>
<evidence type="ECO:0000259" key="2">
    <source>
        <dbReference type="PROSITE" id="PS00028"/>
    </source>
</evidence>
<evidence type="ECO:0000256" key="1">
    <source>
        <dbReference type="SAM" id="MobiDB-lite"/>
    </source>
</evidence>
<dbReference type="InterPro" id="IPR053360">
    <property type="entry name" value="Zinc_finger_domain"/>
</dbReference>
<name>A0AA36DU38_CYLNA</name>
<protein>
    <recommendedName>
        <fullName evidence="2">C2H2-type domain-containing protein</fullName>
    </recommendedName>
</protein>
<dbReference type="PANTHER" id="PTHR36945">
    <property type="entry name" value="HIGH INCIDENCE OF MALES (INCREASED X CHROMOSOME LOSS)-RELATED-RELATED"/>
    <property type="match status" value="1"/>
</dbReference>
<evidence type="ECO:0000313" key="4">
    <source>
        <dbReference type="Proteomes" id="UP001176961"/>
    </source>
</evidence>
<dbReference type="GO" id="GO:0000794">
    <property type="term" value="C:condensed nuclear chromosome"/>
    <property type="evidence" value="ECO:0007669"/>
    <property type="project" value="TreeGrafter"/>
</dbReference>
<organism evidence="3 4">
    <name type="scientific">Cylicocyclus nassatus</name>
    <name type="common">Nematode worm</name>
    <dbReference type="NCBI Taxonomy" id="53992"/>
    <lineage>
        <taxon>Eukaryota</taxon>
        <taxon>Metazoa</taxon>
        <taxon>Ecdysozoa</taxon>
        <taxon>Nematoda</taxon>
        <taxon>Chromadorea</taxon>
        <taxon>Rhabditida</taxon>
        <taxon>Rhabditina</taxon>
        <taxon>Rhabditomorpha</taxon>
        <taxon>Strongyloidea</taxon>
        <taxon>Strongylidae</taxon>
        <taxon>Cylicocyclus</taxon>
    </lineage>
</organism>
<dbReference type="EMBL" id="CATQJL010000112">
    <property type="protein sequence ID" value="CAJ0593863.1"/>
    <property type="molecule type" value="Genomic_DNA"/>
</dbReference>
<dbReference type="Proteomes" id="UP001176961">
    <property type="component" value="Unassembled WGS sequence"/>
</dbReference>
<dbReference type="GO" id="GO:0045132">
    <property type="term" value="P:meiotic chromosome segregation"/>
    <property type="evidence" value="ECO:0007669"/>
    <property type="project" value="TreeGrafter"/>
</dbReference>
<reference evidence="3" key="1">
    <citation type="submission" date="2023-07" db="EMBL/GenBank/DDBJ databases">
        <authorList>
            <consortium name="CYATHOMIX"/>
        </authorList>
    </citation>
    <scope>NUCLEOTIDE SEQUENCE</scope>
    <source>
        <strain evidence="3">N/A</strain>
    </source>
</reference>
<feature type="region of interest" description="Disordered" evidence="1">
    <location>
        <begin position="150"/>
        <end position="180"/>
    </location>
</feature>
<sequence length="314" mass="36090">MDVETDPASDFFLRRDPRDRSAIHVLIFDATVNDLLNIGVDLEGILHSIGFKATASDVRIPPPYPSDSPEIFDTAYPETTYLSGSPEQQLNGLVTENNNNQTPVLTVMQPLREYWNKNAEAYYNSKMKAINRYSLNADESDSHQQNCLRERSAGMQSTGSLRQKTASKSRTRRPAANKGAVAYRNPSTIPDKMKQLARIPKKSLVSKNYFASKIRDMESCPRIVKCAFPGCHKILRQPHKTHILREHARLHWGKCVFQCQHCDVALLTITQYRRHYLKFHPKVARRRETLLESAEQREELKAVWKRCFSEIPYD</sequence>
<dbReference type="AlphaFoldDB" id="A0AA36DU38"/>
<feature type="domain" description="C2H2-type" evidence="2">
    <location>
        <begin position="259"/>
        <end position="280"/>
    </location>
</feature>
<proteinExistence type="predicted"/>
<feature type="compositionally biased region" description="Polar residues" evidence="1">
    <location>
        <begin position="154"/>
        <end position="164"/>
    </location>
</feature>
<gene>
    <name evidence="3" type="ORF">CYNAS_LOCUS5846</name>
</gene>
<keyword evidence="4" id="KW-1185">Reference proteome</keyword>
<dbReference type="PANTHER" id="PTHR36945:SF2">
    <property type="entry name" value="C2H2-TYPE DOMAIN-CONTAINING PROTEIN"/>
    <property type="match status" value="1"/>
</dbReference>
<comment type="caution">
    <text evidence="3">The sequence shown here is derived from an EMBL/GenBank/DDBJ whole genome shotgun (WGS) entry which is preliminary data.</text>
</comment>
<dbReference type="PROSITE" id="PS00028">
    <property type="entry name" value="ZINC_FINGER_C2H2_1"/>
    <property type="match status" value="1"/>
</dbReference>